<evidence type="ECO:0000313" key="3">
    <source>
        <dbReference type="Proteomes" id="UP000002696"/>
    </source>
</evidence>
<dbReference type="RefSeq" id="WP_013267869.1">
    <property type="nucleotide sequence ID" value="NC_014375.1"/>
</dbReference>
<dbReference type="AlphaFoldDB" id="D9QKE0"/>
<dbReference type="Proteomes" id="UP000002696">
    <property type="component" value="Chromosome"/>
</dbReference>
<feature type="region of interest" description="Disordered" evidence="1">
    <location>
        <begin position="1"/>
        <end position="58"/>
    </location>
</feature>
<name>D9QKE0_BRESC</name>
<dbReference type="InParanoid" id="D9QKE0"/>
<feature type="compositionally biased region" description="Basic and acidic residues" evidence="1">
    <location>
        <begin position="31"/>
        <end position="46"/>
    </location>
</feature>
<protein>
    <submittedName>
        <fullName evidence="2">Uncharacterized protein</fullName>
    </submittedName>
</protein>
<accession>D9QKE0</accession>
<dbReference type="KEGG" id="bsb:Bresu_0451"/>
<dbReference type="EMBL" id="CP002102">
    <property type="protein sequence ID" value="ADK99765.1"/>
    <property type="molecule type" value="Genomic_DNA"/>
</dbReference>
<dbReference type="HOGENOM" id="CLU_2970388_0_0_5"/>
<sequence length="58" mass="6470">MARKPNYGFERMERDKADAEKAARKAAAKQAKKDAKARGEDVDHPDWAPPSDEADEQA</sequence>
<evidence type="ECO:0000256" key="1">
    <source>
        <dbReference type="SAM" id="MobiDB-lite"/>
    </source>
</evidence>
<organism evidence="2 3">
    <name type="scientific">Brevundimonas subvibrioides (strain ATCC 15264 / DSM 4735 / LMG 14903 / NBRC 16000 / CB 81)</name>
    <name type="common">Caulobacter subvibrioides</name>
    <dbReference type="NCBI Taxonomy" id="633149"/>
    <lineage>
        <taxon>Bacteria</taxon>
        <taxon>Pseudomonadati</taxon>
        <taxon>Pseudomonadota</taxon>
        <taxon>Alphaproteobacteria</taxon>
        <taxon>Caulobacterales</taxon>
        <taxon>Caulobacteraceae</taxon>
        <taxon>Brevundimonas</taxon>
    </lineage>
</organism>
<reference evidence="3" key="1">
    <citation type="journal article" date="2011" name="J. Bacteriol.">
        <title>Genome sequences of eight morphologically diverse alphaproteobacteria.</title>
        <authorList>
            <consortium name="US DOE Joint Genome Institute"/>
            <person name="Brown P.J."/>
            <person name="Kysela D.T."/>
            <person name="Buechlein A."/>
            <person name="Hemmerich C."/>
            <person name="Brun Y.V."/>
        </authorList>
    </citation>
    <scope>NUCLEOTIDE SEQUENCE [LARGE SCALE GENOMIC DNA]</scope>
    <source>
        <strain evidence="3">ATCC 15264 / DSM 4735 / LMG 14903 / NBRC 16000 / CB 81</strain>
    </source>
</reference>
<gene>
    <name evidence="2" type="ordered locus">Bresu_0451</name>
</gene>
<feature type="compositionally biased region" description="Basic and acidic residues" evidence="1">
    <location>
        <begin position="10"/>
        <end position="23"/>
    </location>
</feature>
<evidence type="ECO:0000313" key="2">
    <source>
        <dbReference type="EMBL" id="ADK99765.1"/>
    </source>
</evidence>
<proteinExistence type="predicted"/>
<keyword evidence="3" id="KW-1185">Reference proteome</keyword>